<proteinExistence type="predicted"/>
<evidence type="ECO:0000259" key="1">
    <source>
        <dbReference type="Pfam" id="PF13191"/>
    </source>
</evidence>
<accession>X1BQW3</accession>
<dbReference type="PANTHER" id="PTHR34301:SF8">
    <property type="entry name" value="ATPASE DOMAIN-CONTAINING PROTEIN"/>
    <property type="match status" value="1"/>
</dbReference>
<gene>
    <name evidence="2" type="ORF">S01H4_03135</name>
</gene>
<organism evidence="2">
    <name type="scientific">marine sediment metagenome</name>
    <dbReference type="NCBI Taxonomy" id="412755"/>
    <lineage>
        <taxon>unclassified sequences</taxon>
        <taxon>metagenomes</taxon>
        <taxon>ecological metagenomes</taxon>
    </lineage>
</organism>
<feature type="domain" description="Orc1-like AAA ATPase" evidence="1">
    <location>
        <begin position="22"/>
        <end position="192"/>
    </location>
</feature>
<dbReference type="SUPFAM" id="SSF52540">
    <property type="entry name" value="P-loop containing nucleoside triphosphate hydrolases"/>
    <property type="match status" value="1"/>
</dbReference>
<dbReference type="InterPro" id="IPR027417">
    <property type="entry name" value="P-loop_NTPase"/>
</dbReference>
<reference evidence="2" key="1">
    <citation type="journal article" date="2014" name="Front. Microbiol.">
        <title>High frequency of phylogenetically diverse reductive dehalogenase-homologous genes in deep subseafloor sedimentary metagenomes.</title>
        <authorList>
            <person name="Kawai M."/>
            <person name="Futagami T."/>
            <person name="Toyoda A."/>
            <person name="Takaki Y."/>
            <person name="Nishi S."/>
            <person name="Hori S."/>
            <person name="Arai W."/>
            <person name="Tsubouchi T."/>
            <person name="Morono Y."/>
            <person name="Uchiyama I."/>
            <person name="Ito T."/>
            <person name="Fujiyama A."/>
            <person name="Inagaki F."/>
            <person name="Takami H."/>
        </authorList>
    </citation>
    <scope>NUCLEOTIDE SEQUENCE</scope>
    <source>
        <strain evidence="2">Expedition CK06-06</strain>
    </source>
</reference>
<comment type="caution">
    <text evidence="2">The sequence shown here is derived from an EMBL/GenBank/DDBJ whole genome shotgun (WGS) entry which is preliminary data.</text>
</comment>
<dbReference type="PANTHER" id="PTHR34301">
    <property type="entry name" value="DNA-BINDING PROTEIN-RELATED"/>
    <property type="match status" value="1"/>
</dbReference>
<dbReference type="AlphaFoldDB" id="X1BQW3"/>
<dbReference type="EMBL" id="BART01000742">
    <property type="protein sequence ID" value="GAG74541.1"/>
    <property type="molecule type" value="Genomic_DNA"/>
</dbReference>
<evidence type="ECO:0000313" key="2">
    <source>
        <dbReference type="EMBL" id="GAG74541.1"/>
    </source>
</evidence>
<protein>
    <recommendedName>
        <fullName evidence="1">Orc1-like AAA ATPase domain-containing protein</fullName>
    </recommendedName>
</protein>
<dbReference type="Gene3D" id="3.40.50.300">
    <property type="entry name" value="P-loop containing nucleotide triphosphate hydrolases"/>
    <property type="match status" value="1"/>
</dbReference>
<dbReference type="InterPro" id="IPR041664">
    <property type="entry name" value="AAA_16"/>
</dbReference>
<sequence length="392" mass="44918">MVEINAKESPFYPGKPVPIEYFIARISEIERLERSIKQTLSGRNENIFIMGERGIGKSSLAGFIRYIAEKKYDFIGTHCFLGGVKDLNEMIRLIFQRLFQEVKDKTIFEKLKNIFSDYIKEIKLFGMGVEFTKDPSKLRTMLDNFLPAIRKINETIKDNKKGIILILDDLNGISKVPEFANFIKSFVDELATSGNSLPLLIIFVGIPEIKENMVRCQSSVARIFNITDLLPMNKSESKEFFLNIFNGVNISVSDAALSRMANFSGGFPMLMHELGDAIFWLDKDNHIDTVEALEGVIEAAKIVGKKYLDPQVYQVLKSETYRPILKKIGKIPLGKRFQRKNILENASEKESKTFDNFLFKLKTLGIINKTENRGEYKFANMLYHLYIGFLRP</sequence>
<dbReference type="Pfam" id="PF13191">
    <property type="entry name" value="AAA_16"/>
    <property type="match status" value="1"/>
</dbReference>
<name>X1BQW3_9ZZZZ</name>